<dbReference type="InterPro" id="IPR000873">
    <property type="entry name" value="AMP-dep_synth/lig_dom"/>
</dbReference>
<accession>A0ABN7P8Q5</accession>
<dbReference type="PROSITE" id="PS00455">
    <property type="entry name" value="AMP_BINDING"/>
    <property type="match status" value="1"/>
</dbReference>
<proteinExistence type="predicted"/>
<dbReference type="SUPFAM" id="SSF56801">
    <property type="entry name" value="Acetyl-CoA synthetase-like"/>
    <property type="match status" value="1"/>
</dbReference>
<comment type="caution">
    <text evidence="4">The sequence shown here is derived from an EMBL/GenBank/DDBJ whole genome shotgun (WGS) entry which is preliminary data.</text>
</comment>
<evidence type="ECO:0000313" key="4">
    <source>
        <dbReference type="EMBL" id="CAG2063072.1"/>
    </source>
</evidence>
<keyword evidence="5" id="KW-1185">Reference proteome</keyword>
<evidence type="ECO:0000256" key="1">
    <source>
        <dbReference type="ARBA" id="ARBA00013275"/>
    </source>
</evidence>
<gene>
    <name evidence="4" type="ORF">TPAB3V08_LOCUS10020</name>
</gene>
<feature type="non-terminal residue" evidence="4">
    <location>
        <position position="141"/>
    </location>
</feature>
<dbReference type="PANTHER" id="PTHR24095:SF244">
    <property type="entry name" value="ACETYL-COENZYME A SYNTHETASE"/>
    <property type="match status" value="1"/>
</dbReference>
<feature type="domain" description="AMP-dependent synthetase/ligase" evidence="3">
    <location>
        <begin position="43"/>
        <end position="140"/>
    </location>
</feature>
<evidence type="ECO:0000256" key="2">
    <source>
        <dbReference type="SAM" id="MobiDB-lite"/>
    </source>
</evidence>
<dbReference type="EC" id="6.2.1.1" evidence="1"/>
<dbReference type="Pfam" id="PF00501">
    <property type="entry name" value="AMP-binding"/>
    <property type="match status" value="1"/>
</dbReference>
<dbReference type="PANTHER" id="PTHR24095">
    <property type="entry name" value="ACETYL-COENZYME A SYNTHETASE"/>
    <property type="match status" value="1"/>
</dbReference>
<name>A0ABN7P8Q5_TIMPD</name>
<dbReference type="Gene3D" id="3.40.50.12780">
    <property type="entry name" value="N-terminal domain of ligase-like"/>
    <property type="match status" value="1"/>
</dbReference>
<evidence type="ECO:0000313" key="5">
    <source>
        <dbReference type="Proteomes" id="UP001153148"/>
    </source>
</evidence>
<evidence type="ECO:0000259" key="3">
    <source>
        <dbReference type="Pfam" id="PF00501"/>
    </source>
</evidence>
<dbReference type="PRINTS" id="PR00154">
    <property type="entry name" value="AMPBINDING"/>
</dbReference>
<feature type="region of interest" description="Disordered" evidence="2">
    <location>
        <begin position="26"/>
        <end position="53"/>
    </location>
</feature>
<dbReference type="Proteomes" id="UP001153148">
    <property type="component" value="Unassembled WGS sequence"/>
</dbReference>
<feature type="compositionally biased region" description="Polar residues" evidence="2">
    <location>
        <begin position="26"/>
        <end position="41"/>
    </location>
</feature>
<reference evidence="4" key="1">
    <citation type="submission" date="2021-03" db="EMBL/GenBank/DDBJ databases">
        <authorList>
            <person name="Tran Van P."/>
        </authorList>
    </citation>
    <scope>NUCLEOTIDE SEQUENCE</scope>
</reference>
<dbReference type="InterPro" id="IPR042099">
    <property type="entry name" value="ANL_N_sf"/>
</dbReference>
<dbReference type="EMBL" id="CAJPIN010024170">
    <property type="protein sequence ID" value="CAG2063072.1"/>
    <property type="molecule type" value="Genomic_DNA"/>
</dbReference>
<dbReference type="InterPro" id="IPR020459">
    <property type="entry name" value="AMP-binding"/>
</dbReference>
<protein>
    <recommendedName>
        <fullName evidence="1">acetate--CoA ligase</fullName>
        <ecNumber evidence="1">6.2.1.1</ecNumber>
    </recommendedName>
</protein>
<organism evidence="4 5">
    <name type="scientific">Timema podura</name>
    <name type="common">Walking stick</name>
    <dbReference type="NCBI Taxonomy" id="61482"/>
    <lineage>
        <taxon>Eukaryota</taxon>
        <taxon>Metazoa</taxon>
        <taxon>Ecdysozoa</taxon>
        <taxon>Arthropoda</taxon>
        <taxon>Hexapoda</taxon>
        <taxon>Insecta</taxon>
        <taxon>Pterygota</taxon>
        <taxon>Neoptera</taxon>
        <taxon>Polyneoptera</taxon>
        <taxon>Phasmatodea</taxon>
        <taxon>Timematodea</taxon>
        <taxon>Timematoidea</taxon>
        <taxon>Timematidae</taxon>
        <taxon>Timema</taxon>
    </lineage>
</organism>
<dbReference type="InterPro" id="IPR020845">
    <property type="entry name" value="AMP-binding_CS"/>
</dbReference>
<sequence>MERSKKLGHEVETCIVVEHLPRLNLSQKKNGTGAETNGNSSPEKRQKSFDNETPMTEVRDLWWHDEMENASTSCYPVWVGAEDPLFMLYTSGSTGKPKGVLHTTAGYLLYAATTFKYVFDYHPGDVYWCTADVGWITGHTY</sequence>